<dbReference type="RefSeq" id="WP_379510164.1">
    <property type="nucleotide sequence ID" value="NZ_JBHRTQ010000009.1"/>
</dbReference>
<evidence type="ECO:0008006" key="3">
    <source>
        <dbReference type="Google" id="ProtNLM"/>
    </source>
</evidence>
<proteinExistence type="predicted"/>
<dbReference type="EMBL" id="JBHRTQ010000009">
    <property type="protein sequence ID" value="MFC3174782.1"/>
    <property type="molecule type" value="Genomic_DNA"/>
</dbReference>
<comment type="caution">
    <text evidence="1">The sequence shown here is derived from an EMBL/GenBank/DDBJ whole genome shotgun (WGS) entry which is preliminary data.</text>
</comment>
<dbReference type="Proteomes" id="UP001595604">
    <property type="component" value="Unassembled WGS sequence"/>
</dbReference>
<keyword evidence="2" id="KW-1185">Reference proteome</keyword>
<organism evidence="1 2">
    <name type="scientific">Novosphingobium bradum</name>
    <dbReference type="NCBI Taxonomy" id="1737444"/>
    <lineage>
        <taxon>Bacteria</taxon>
        <taxon>Pseudomonadati</taxon>
        <taxon>Pseudomonadota</taxon>
        <taxon>Alphaproteobacteria</taxon>
        <taxon>Sphingomonadales</taxon>
        <taxon>Sphingomonadaceae</taxon>
        <taxon>Novosphingobium</taxon>
    </lineage>
</organism>
<evidence type="ECO:0000313" key="1">
    <source>
        <dbReference type="EMBL" id="MFC3174782.1"/>
    </source>
</evidence>
<name>A0ABV7IS30_9SPHN</name>
<reference evidence="2" key="1">
    <citation type="journal article" date="2019" name="Int. J. Syst. Evol. Microbiol.">
        <title>The Global Catalogue of Microorganisms (GCM) 10K type strain sequencing project: providing services to taxonomists for standard genome sequencing and annotation.</title>
        <authorList>
            <consortium name="The Broad Institute Genomics Platform"/>
            <consortium name="The Broad Institute Genome Sequencing Center for Infectious Disease"/>
            <person name="Wu L."/>
            <person name="Ma J."/>
        </authorList>
    </citation>
    <scope>NUCLEOTIDE SEQUENCE [LARGE SCALE GENOMIC DNA]</scope>
    <source>
        <strain evidence="2">KCTC 42984</strain>
    </source>
</reference>
<evidence type="ECO:0000313" key="2">
    <source>
        <dbReference type="Proteomes" id="UP001595604"/>
    </source>
</evidence>
<protein>
    <recommendedName>
        <fullName evidence="3">Sensor histidine kinase</fullName>
    </recommendedName>
</protein>
<sequence>MTTMFVSFALPFLFVGSGLFALAVLALTWKAYGRELAGLRAQLAATPDLREFEVRLAVTQVRELAPMVRRGSVRVRSASAPARRPAGRRAAA</sequence>
<gene>
    <name evidence="1" type="ORF">ACFOD9_11015</name>
</gene>
<accession>A0ABV7IS30</accession>